<organism evidence="3 4">
    <name type="scientific">Saprolegnia diclina (strain VS20)</name>
    <dbReference type="NCBI Taxonomy" id="1156394"/>
    <lineage>
        <taxon>Eukaryota</taxon>
        <taxon>Sar</taxon>
        <taxon>Stramenopiles</taxon>
        <taxon>Oomycota</taxon>
        <taxon>Saprolegniomycetes</taxon>
        <taxon>Saprolegniales</taxon>
        <taxon>Saprolegniaceae</taxon>
        <taxon>Saprolegnia</taxon>
    </lineage>
</organism>
<evidence type="ECO:0000256" key="1">
    <source>
        <dbReference type="SAM" id="MobiDB-lite"/>
    </source>
</evidence>
<dbReference type="RefSeq" id="XP_008618311.1">
    <property type="nucleotide sequence ID" value="XM_008620089.1"/>
</dbReference>
<name>T0RF58_SAPDV</name>
<dbReference type="OMA" id="CERNLEP"/>
<feature type="signal peptide" evidence="2">
    <location>
        <begin position="1"/>
        <end position="17"/>
    </location>
</feature>
<dbReference type="InParanoid" id="T0RF58"/>
<accession>T0RF58</accession>
<evidence type="ECO:0000313" key="3">
    <source>
        <dbReference type="EMBL" id="EQC28307.1"/>
    </source>
</evidence>
<feature type="chain" id="PRO_5004570737" evidence="2">
    <location>
        <begin position="18"/>
        <end position="415"/>
    </location>
</feature>
<protein>
    <submittedName>
        <fullName evidence="3">Uncharacterized protein</fullName>
    </submittedName>
</protein>
<evidence type="ECO:0000313" key="4">
    <source>
        <dbReference type="Proteomes" id="UP000030762"/>
    </source>
</evidence>
<gene>
    <name evidence="3" type="ORF">SDRG_13988</name>
</gene>
<dbReference type="Proteomes" id="UP000030762">
    <property type="component" value="Unassembled WGS sequence"/>
</dbReference>
<dbReference type="GeneID" id="19954715"/>
<sequence length="415" mass="45795">MIVLPFVLLALAGVCVAGIIVYACTHKPEDEWRERTEPLMATCAVETPIAVHITLPQETSSSTIEAAHSQAPSCCTCRGCGATIDPSLLDLANGLCVACSYQSIRVPSLEIDMPNDDEEEEVDTTGDVHSYRDTNEDELVSYYYKSDQPPTTDEGTTAEMESPQDDFDYDQGAPAKESILEPYLEIDVDGLSHDIDGSLDECPQHDDEQDVADEDVEIAEEALSLIQDMWDIAYQAHLGVSDAEVADAFAAMALDLDATADAIQKEPHLLSESFHFLSQSLASLLELVPDEWSSHVEATELKFEALQFRYHSKLTVECCLDLVSHLYELVECAKTFGVDADVAGSLLEGLEELAAAVEETPCELVSWLSYLGATVKLLKAYERDFANASMWENVIECERNLEPLQMHCWEIYSPC</sequence>
<dbReference type="VEuPathDB" id="FungiDB:SDRG_13988"/>
<dbReference type="OrthoDB" id="74167at2759"/>
<dbReference type="AlphaFoldDB" id="T0RF58"/>
<feature type="region of interest" description="Disordered" evidence="1">
    <location>
        <begin position="145"/>
        <end position="166"/>
    </location>
</feature>
<evidence type="ECO:0000256" key="2">
    <source>
        <dbReference type="SAM" id="SignalP"/>
    </source>
</evidence>
<proteinExistence type="predicted"/>
<reference evidence="3 4" key="1">
    <citation type="submission" date="2012-04" db="EMBL/GenBank/DDBJ databases">
        <title>The Genome Sequence of Saprolegnia declina VS20.</title>
        <authorList>
            <consortium name="The Broad Institute Genome Sequencing Platform"/>
            <person name="Russ C."/>
            <person name="Nusbaum C."/>
            <person name="Tyler B."/>
            <person name="van West P."/>
            <person name="Dieguez-Uribeondo J."/>
            <person name="de Bruijn I."/>
            <person name="Tripathy S."/>
            <person name="Jiang R."/>
            <person name="Young S.K."/>
            <person name="Zeng Q."/>
            <person name="Gargeya S."/>
            <person name="Fitzgerald M."/>
            <person name="Haas B."/>
            <person name="Abouelleil A."/>
            <person name="Alvarado L."/>
            <person name="Arachchi H.M."/>
            <person name="Berlin A."/>
            <person name="Chapman S.B."/>
            <person name="Goldberg J."/>
            <person name="Griggs A."/>
            <person name="Gujja S."/>
            <person name="Hansen M."/>
            <person name="Howarth C."/>
            <person name="Imamovic A."/>
            <person name="Larimer J."/>
            <person name="McCowen C."/>
            <person name="Montmayeur A."/>
            <person name="Murphy C."/>
            <person name="Neiman D."/>
            <person name="Pearson M."/>
            <person name="Priest M."/>
            <person name="Roberts A."/>
            <person name="Saif S."/>
            <person name="Shea T."/>
            <person name="Sisk P."/>
            <person name="Sykes S."/>
            <person name="Wortman J."/>
            <person name="Nusbaum C."/>
            <person name="Birren B."/>
        </authorList>
    </citation>
    <scope>NUCLEOTIDE SEQUENCE [LARGE SCALE GENOMIC DNA]</scope>
    <source>
        <strain evidence="3 4">VS20</strain>
    </source>
</reference>
<keyword evidence="2" id="KW-0732">Signal</keyword>
<keyword evidence="4" id="KW-1185">Reference proteome</keyword>
<dbReference type="EMBL" id="JH767196">
    <property type="protein sequence ID" value="EQC28307.1"/>
    <property type="molecule type" value="Genomic_DNA"/>
</dbReference>